<sequence>MGSVIIVNNTLIYSLHNNPNSRRGLKKLARHQTILIWYRACLTPHPYFKNKGQEETSHTGRGQLPE</sequence>
<evidence type="ECO:0000256" key="1">
    <source>
        <dbReference type="SAM" id="MobiDB-lite"/>
    </source>
</evidence>
<dbReference type="Proteomes" id="UP000515264">
    <property type="component" value="Chromosome 2"/>
</dbReference>
<organism evidence="3 4">
    <name type="scientific">Vibrio spartinae</name>
    <dbReference type="NCBI Taxonomy" id="1918945"/>
    <lineage>
        <taxon>Bacteria</taxon>
        <taxon>Pseudomonadati</taxon>
        <taxon>Pseudomonadota</taxon>
        <taxon>Gammaproteobacteria</taxon>
        <taxon>Vibrionales</taxon>
        <taxon>Vibrionaceae</taxon>
        <taxon>Vibrio</taxon>
    </lineage>
</organism>
<protein>
    <submittedName>
        <fullName evidence="3">Uncharacterized protein</fullName>
    </submittedName>
</protein>
<feature type="region of interest" description="Disordered" evidence="1">
    <location>
        <begin position="47"/>
        <end position="66"/>
    </location>
</feature>
<keyword evidence="5" id="KW-1185">Reference proteome</keyword>
<accession>A0A1N6M1Y0</accession>
<proteinExistence type="predicted"/>
<dbReference type="Proteomes" id="UP000184774">
    <property type="component" value="Unassembled WGS sequence"/>
</dbReference>
<reference evidence="2 5" key="3">
    <citation type="journal article" date="2020" name="J. Nat. Prod.">
        <title>Genomics-Metabolomics Profiling Disclosed Marine Vibrio spartinae 3.6 as a Producer of a New Branched Side Chain Prodigiosin.</title>
        <authorList>
            <person name="Vitale G.A."/>
            <person name="Sciarretta M."/>
            <person name="Palma Esposito F."/>
            <person name="January G.G."/>
            <person name="Giaccio M."/>
            <person name="Bunk B."/>
            <person name="Sproer C."/>
            <person name="Bajerski F."/>
            <person name="Power D."/>
            <person name="Festa C."/>
            <person name="Monti M.C."/>
            <person name="D'Auria M.V."/>
            <person name="de Pascale D."/>
        </authorList>
    </citation>
    <scope>NUCLEOTIDE SEQUENCE [LARGE SCALE GENOMIC DNA]</scope>
    <source>
        <strain evidence="2 5">3.6</strain>
    </source>
</reference>
<gene>
    <name evidence="3" type="ORF">VSP9026_01106</name>
    <name evidence="2" type="ORF">Vspart_03496</name>
</gene>
<evidence type="ECO:0000313" key="5">
    <source>
        <dbReference type="Proteomes" id="UP000515264"/>
    </source>
</evidence>
<name>A0A1N6M1Y0_9VIBR</name>
<reference evidence="3 4" key="1">
    <citation type="submission" date="2016-12" db="EMBL/GenBank/DDBJ databases">
        <authorList>
            <person name="Song W.-J."/>
            <person name="Kurnit D.M."/>
        </authorList>
    </citation>
    <scope>NUCLEOTIDE SEQUENCE [LARGE SCALE GENOMIC DNA]</scope>
    <source>
        <strain evidence="3 4">CECT 9026</strain>
    </source>
</reference>
<reference evidence="2" key="2">
    <citation type="submission" date="2019-11" db="EMBL/GenBank/DDBJ databases">
        <authorList>
            <person name="January G."/>
            <person name="Bunk B."/>
        </authorList>
    </citation>
    <scope>NUCLEOTIDE SEQUENCE</scope>
    <source>
        <strain evidence="2">3.6</strain>
    </source>
</reference>
<dbReference type="EMBL" id="FSSB01000008">
    <property type="protein sequence ID" value="SIO93439.1"/>
    <property type="molecule type" value="Genomic_DNA"/>
</dbReference>
<evidence type="ECO:0000313" key="4">
    <source>
        <dbReference type="Proteomes" id="UP000184774"/>
    </source>
</evidence>
<evidence type="ECO:0000313" key="2">
    <source>
        <dbReference type="EMBL" id="QMV16111.1"/>
    </source>
</evidence>
<dbReference type="EMBL" id="CP046269">
    <property type="protein sequence ID" value="QMV16111.1"/>
    <property type="molecule type" value="Genomic_DNA"/>
</dbReference>
<evidence type="ECO:0000313" key="3">
    <source>
        <dbReference type="EMBL" id="SIO93439.1"/>
    </source>
</evidence>
<dbReference type="AlphaFoldDB" id="A0A1N6M1Y0"/>